<dbReference type="InterPro" id="IPR000086">
    <property type="entry name" value="NUDIX_hydrolase_dom"/>
</dbReference>
<evidence type="ECO:0000256" key="2">
    <source>
        <dbReference type="ARBA" id="ARBA00022801"/>
    </source>
</evidence>
<evidence type="ECO:0000313" key="4">
    <source>
        <dbReference type="EMBL" id="SDJ35240.1"/>
    </source>
</evidence>
<dbReference type="Pfam" id="PF00293">
    <property type="entry name" value="NUDIX"/>
    <property type="match status" value="1"/>
</dbReference>
<gene>
    <name evidence="4" type="ORF">SAMN05216226_102263</name>
</gene>
<evidence type="ECO:0000259" key="3">
    <source>
        <dbReference type="PROSITE" id="PS51462"/>
    </source>
</evidence>
<dbReference type="PRINTS" id="PR00502">
    <property type="entry name" value="NUDIXFAMILY"/>
</dbReference>
<dbReference type="InterPro" id="IPR020476">
    <property type="entry name" value="Nudix_hydrolase"/>
</dbReference>
<dbReference type="STRING" id="890420.SAMN05216226_102263"/>
<dbReference type="InterPro" id="IPR015797">
    <property type="entry name" value="NUDIX_hydrolase-like_dom_sf"/>
</dbReference>
<evidence type="ECO:0000313" key="5">
    <source>
        <dbReference type="Proteomes" id="UP000198856"/>
    </source>
</evidence>
<dbReference type="AlphaFoldDB" id="A0A1G8T3J2"/>
<comment type="cofactor">
    <cofactor evidence="1">
        <name>Mg(2+)</name>
        <dbReference type="ChEBI" id="CHEBI:18420"/>
    </cofactor>
</comment>
<feature type="domain" description="Nudix hydrolase" evidence="3">
    <location>
        <begin position="48"/>
        <end position="194"/>
    </location>
</feature>
<reference evidence="4 5" key="1">
    <citation type="submission" date="2016-10" db="EMBL/GenBank/DDBJ databases">
        <authorList>
            <person name="de Groot N.N."/>
        </authorList>
    </citation>
    <scope>NUCLEOTIDE SEQUENCE [LARGE SCALE GENOMIC DNA]</scope>
    <source>
        <strain evidence="4 5">IBRC-M10015</strain>
    </source>
</reference>
<dbReference type="PROSITE" id="PS00893">
    <property type="entry name" value="NUDIX_BOX"/>
    <property type="match status" value="1"/>
</dbReference>
<dbReference type="PROSITE" id="PS51462">
    <property type="entry name" value="NUDIX"/>
    <property type="match status" value="1"/>
</dbReference>
<keyword evidence="2" id="KW-0378">Hydrolase</keyword>
<dbReference type="Proteomes" id="UP000198856">
    <property type="component" value="Unassembled WGS sequence"/>
</dbReference>
<proteinExistence type="predicted"/>
<accession>A0A1G8T3J2</accession>
<dbReference type="OrthoDB" id="313151at2157"/>
<dbReference type="EMBL" id="FNFC01000002">
    <property type="protein sequence ID" value="SDJ35240.1"/>
    <property type="molecule type" value="Genomic_DNA"/>
</dbReference>
<dbReference type="InterPro" id="IPR020084">
    <property type="entry name" value="NUDIX_hydrolase_CS"/>
</dbReference>
<dbReference type="RefSeq" id="WP_092699333.1">
    <property type="nucleotide sequence ID" value="NZ_FNFC01000002.1"/>
</dbReference>
<dbReference type="SUPFAM" id="SSF55811">
    <property type="entry name" value="Nudix"/>
    <property type="match status" value="1"/>
</dbReference>
<name>A0A1G8T3J2_9EURY</name>
<organism evidence="4 5">
    <name type="scientific">Halovenus aranensis</name>
    <dbReference type="NCBI Taxonomy" id="890420"/>
    <lineage>
        <taxon>Archaea</taxon>
        <taxon>Methanobacteriati</taxon>
        <taxon>Methanobacteriota</taxon>
        <taxon>Stenosarchaea group</taxon>
        <taxon>Halobacteria</taxon>
        <taxon>Halobacteriales</taxon>
        <taxon>Haloarculaceae</taxon>
        <taxon>Halovenus</taxon>
    </lineage>
</organism>
<dbReference type="Gene3D" id="3.90.79.10">
    <property type="entry name" value="Nucleoside Triphosphate Pyrophosphohydrolase"/>
    <property type="match status" value="1"/>
</dbReference>
<dbReference type="GO" id="GO:0016787">
    <property type="term" value="F:hydrolase activity"/>
    <property type="evidence" value="ECO:0007669"/>
    <property type="project" value="UniProtKB-KW"/>
</dbReference>
<evidence type="ECO:0000256" key="1">
    <source>
        <dbReference type="ARBA" id="ARBA00001946"/>
    </source>
</evidence>
<sequence length="194" mass="21633">MAEHVNKTVVQSRLDRLNEDYRIGYTESETVTVDPDGFEAEIRAARDGYIGSSYVWIVRRPGQASPLSESMPDDAHSEEERVLLILGRGGHAWGIPGGGREDGETFEEGALREVREETGIECTIESCFGTRYERRTSPAHEEVLHTLRVVFEGTYAGGTITIQPSELNGAAWRARRPCCLHPLAKPVAAEWFEE</sequence>
<dbReference type="PANTHER" id="PTHR43046:SF14">
    <property type="entry name" value="MUTT_NUDIX FAMILY PROTEIN"/>
    <property type="match status" value="1"/>
</dbReference>
<dbReference type="PANTHER" id="PTHR43046">
    <property type="entry name" value="GDP-MANNOSE MANNOSYL HYDROLASE"/>
    <property type="match status" value="1"/>
</dbReference>
<dbReference type="CDD" id="cd02883">
    <property type="entry name" value="NUDIX_Hydrolase"/>
    <property type="match status" value="1"/>
</dbReference>
<keyword evidence="5" id="KW-1185">Reference proteome</keyword>
<protein>
    <submittedName>
        <fullName evidence="4">NUDIX domain-containing protein</fullName>
    </submittedName>
</protein>